<dbReference type="Proteomes" id="UP000006882">
    <property type="component" value="Chromosome G5"/>
</dbReference>
<feature type="compositionally biased region" description="Polar residues" evidence="6">
    <location>
        <begin position="88"/>
        <end position="99"/>
    </location>
</feature>
<keyword evidence="5" id="KW-0539">Nucleus</keyword>
<dbReference type="ExpressionAtlas" id="A0A251P558">
    <property type="expression patterns" value="differential"/>
</dbReference>
<dbReference type="InterPro" id="IPR018872">
    <property type="entry name" value="Zn-cluster-dom"/>
</dbReference>
<dbReference type="InterPro" id="IPR003657">
    <property type="entry name" value="WRKY_dom"/>
</dbReference>
<dbReference type="GO" id="GO:0005634">
    <property type="term" value="C:nucleus"/>
    <property type="evidence" value="ECO:0000318"/>
    <property type="project" value="GO_Central"/>
</dbReference>
<dbReference type="Gramene" id="ONI06683">
    <property type="protein sequence ID" value="ONI06683"/>
    <property type="gene ID" value="PRUPE_5G074200"/>
</dbReference>
<protein>
    <recommendedName>
        <fullName evidence="7">WRKY domain-containing protein</fullName>
    </recommendedName>
</protein>
<evidence type="ECO:0000256" key="3">
    <source>
        <dbReference type="ARBA" id="ARBA00023125"/>
    </source>
</evidence>
<dbReference type="Gene3D" id="2.20.25.80">
    <property type="entry name" value="WRKY domain"/>
    <property type="match status" value="1"/>
</dbReference>
<keyword evidence="4" id="KW-0804">Transcription</keyword>
<dbReference type="GO" id="GO:0000976">
    <property type="term" value="F:transcription cis-regulatory region binding"/>
    <property type="evidence" value="ECO:0000318"/>
    <property type="project" value="GO_Central"/>
</dbReference>
<dbReference type="EMBL" id="CM007655">
    <property type="protein sequence ID" value="ONI06683.1"/>
    <property type="molecule type" value="Genomic_DNA"/>
</dbReference>
<keyword evidence="3" id="KW-0238">DNA-binding</keyword>
<evidence type="ECO:0000256" key="5">
    <source>
        <dbReference type="ARBA" id="ARBA00023242"/>
    </source>
</evidence>
<dbReference type="SMART" id="SM00774">
    <property type="entry name" value="WRKY"/>
    <property type="match status" value="1"/>
</dbReference>
<reference evidence="8 9" key="1">
    <citation type="journal article" date="2013" name="Nat. Genet.">
        <title>The high-quality draft genome of peach (Prunus persica) identifies unique patterns of genetic diversity, domestication and genome evolution.</title>
        <authorList>
            <consortium name="International Peach Genome Initiative"/>
            <person name="Verde I."/>
            <person name="Abbott A.G."/>
            <person name="Scalabrin S."/>
            <person name="Jung S."/>
            <person name="Shu S."/>
            <person name="Marroni F."/>
            <person name="Zhebentyayeva T."/>
            <person name="Dettori M.T."/>
            <person name="Grimwood J."/>
            <person name="Cattonaro F."/>
            <person name="Zuccolo A."/>
            <person name="Rossini L."/>
            <person name="Jenkins J."/>
            <person name="Vendramin E."/>
            <person name="Meisel L.A."/>
            <person name="Decroocq V."/>
            <person name="Sosinski B."/>
            <person name="Prochnik S."/>
            <person name="Mitros T."/>
            <person name="Policriti A."/>
            <person name="Cipriani G."/>
            <person name="Dondini L."/>
            <person name="Ficklin S."/>
            <person name="Goodstein D.M."/>
            <person name="Xuan P."/>
            <person name="Del Fabbro C."/>
            <person name="Aramini V."/>
            <person name="Copetti D."/>
            <person name="Gonzalez S."/>
            <person name="Horner D.S."/>
            <person name="Falchi R."/>
            <person name="Lucas S."/>
            <person name="Mica E."/>
            <person name="Maldonado J."/>
            <person name="Lazzari B."/>
            <person name="Bielenberg D."/>
            <person name="Pirona R."/>
            <person name="Miculan M."/>
            <person name="Barakat A."/>
            <person name="Testolin R."/>
            <person name="Stella A."/>
            <person name="Tartarini S."/>
            <person name="Tonutti P."/>
            <person name="Arus P."/>
            <person name="Orellana A."/>
            <person name="Wells C."/>
            <person name="Main D."/>
            <person name="Vizzotto G."/>
            <person name="Silva H."/>
            <person name="Salamini F."/>
            <person name="Schmutz J."/>
            <person name="Morgante M."/>
            <person name="Rokhsar D.S."/>
        </authorList>
    </citation>
    <scope>NUCLEOTIDE SEQUENCE [LARGE SCALE GENOMIC DNA]</scope>
    <source>
        <strain evidence="9">cv. Nemared</strain>
    </source>
</reference>
<dbReference type="Pfam" id="PF10533">
    <property type="entry name" value="Plant_zn_clust"/>
    <property type="match status" value="1"/>
</dbReference>
<evidence type="ECO:0000256" key="4">
    <source>
        <dbReference type="ARBA" id="ARBA00023163"/>
    </source>
</evidence>
<dbReference type="GO" id="GO:0005516">
    <property type="term" value="F:calmodulin binding"/>
    <property type="evidence" value="ECO:0007669"/>
    <property type="project" value="UniProtKB-ARBA"/>
</dbReference>
<evidence type="ECO:0000256" key="6">
    <source>
        <dbReference type="SAM" id="MobiDB-lite"/>
    </source>
</evidence>
<name>A0A251P558_PRUPE</name>
<organism evidence="8 9">
    <name type="scientific">Prunus persica</name>
    <name type="common">Peach</name>
    <name type="synonym">Amygdalus persica</name>
    <dbReference type="NCBI Taxonomy" id="3760"/>
    <lineage>
        <taxon>Eukaryota</taxon>
        <taxon>Viridiplantae</taxon>
        <taxon>Streptophyta</taxon>
        <taxon>Embryophyta</taxon>
        <taxon>Tracheophyta</taxon>
        <taxon>Spermatophyta</taxon>
        <taxon>Magnoliopsida</taxon>
        <taxon>eudicotyledons</taxon>
        <taxon>Gunneridae</taxon>
        <taxon>Pentapetalae</taxon>
        <taxon>rosids</taxon>
        <taxon>fabids</taxon>
        <taxon>Rosales</taxon>
        <taxon>Rosaceae</taxon>
        <taxon>Amygdaloideae</taxon>
        <taxon>Amygdaleae</taxon>
        <taxon>Prunus</taxon>
    </lineage>
</organism>
<feature type="region of interest" description="Disordered" evidence="6">
    <location>
        <begin position="68"/>
        <end position="108"/>
    </location>
</feature>
<dbReference type="PROSITE" id="PS50811">
    <property type="entry name" value="WRKY"/>
    <property type="match status" value="1"/>
</dbReference>
<gene>
    <name evidence="8" type="ORF">PRUPE_5G074200</name>
</gene>
<dbReference type="InterPro" id="IPR036576">
    <property type="entry name" value="WRKY_dom_sf"/>
</dbReference>
<evidence type="ECO:0000313" key="8">
    <source>
        <dbReference type="EMBL" id="ONI06683.1"/>
    </source>
</evidence>
<accession>A0A251P558</accession>
<keyword evidence="9" id="KW-1185">Reference proteome</keyword>
<evidence type="ECO:0000259" key="7">
    <source>
        <dbReference type="PROSITE" id="PS50811"/>
    </source>
</evidence>
<evidence type="ECO:0000256" key="1">
    <source>
        <dbReference type="ARBA" id="ARBA00004123"/>
    </source>
</evidence>
<dbReference type="AlphaFoldDB" id="A0A251P558"/>
<dbReference type="FunFam" id="2.20.25.80:FF:000004">
    <property type="entry name" value="WRKY transcription factor 65"/>
    <property type="match status" value="1"/>
</dbReference>
<dbReference type="eggNOG" id="ENOG502RYJQ">
    <property type="taxonomic scope" value="Eukaryota"/>
</dbReference>
<dbReference type="OrthoDB" id="756799at2759"/>
<evidence type="ECO:0000256" key="2">
    <source>
        <dbReference type="ARBA" id="ARBA00023015"/>
    </source>
</evidence>
<feature type="domain" description="WRKY" evidence="7">
    <location>
        <begin position="255"/>
        <end position="321"/>
    </location>
</feature>
<proteinExistence type="predicted"/>
<dbReference type="GO" id="GO:0006355">
    <property type="term" value="P:regulation of DNA-templated transcription"/>
    <property type="evidence" value="ECO:0000318"/>
    <property type="project" value="GO_Central"/>
</dbReference>
<sequence>MNPGLDFKIHEAAQSSLKHAHHLFGCVSENKQKRSVQEVSLIAQDAVEEFRKLLALLDGSLLSNQKRIRRGPLPKSHDINQVELLDSPNPSSQNTTHNWPQPHPQPQPQNCFVRQFFSAVHQTDQATANVIHSNSFSMGREKKPNPALQQGQSEAGVVLPNNLIMGLNQFSQKPTSTSLISMDGSSLNTRMIQYSSSELLASRDCTSMFSSKRKCGAKSEEVTPRCLVSAGGCHCSKRRKLRIKRRIRVPALSNKLADIPPDDYTWRKYGQKPIKGSPYPRSYYKCSSVRGCPARKHVERCLEDPTMLVVTYEGDHQHPKITFQAPTLAI</sequence>
<dbReference type="GO" id="GO:0003700">
    <property type="term" value="F:DNA-binding transcription factor activity"/>
    <property type="evidence" value="ECO:0000318"/>
    <property type="project" value="GO_Central"/>
</dbReference>
<keyword evidence="2" id="KW-0805">Transcription regulation</keyword>
<dbReference type="PANTHER" id="PTHR31282">
    <property type="entry name" value="WRKY TRANSCRIPTION FACTOR 21-RELATED"/>
    <property type="match status" value="1"/>
</dbReference>
<dbReference type="Pfam" id="PF03106">
    <property type="entry name" value="WRKY"/>
    <property type="match status" value="1"/>
</dbReference>
<comment type="subcellular location">
    <subcellularLocation>
        <location evidence="1">Nucleus</location>
    </subcellularLocation>
</comment>
<evidence type="ECO:0000313" key="9">
    <source>
        <dbReference type="Proteomes" id="UP000006882"/>
    </source>
</evidence>
<dbReference type="InterPro" id="IPR044810">
    <property type="entry name" value="WRKY_plant"/>
</dbReference>
<dbReference type="SUPFAM" id="SSF118290">
    <property type="entry name" value="WRKY DNA-binding domain"/>
    <property type="match status" value="1"/>
</dbReference>
<dbReference type="SMR" id="A0A251P558"/>